<feature type="signal peptide" evidence="1">
    <location>
        <begin position="1"/>
        <end position="19"/>
    </location>
</feature>
<accession>A0A9P8KSF5</accession>
<keyword evidence="1" id="KW-0732">Signal</keyword>
<proteinExistence type="predicted"/>
<organism evidence="2 3">
    <name type="scientific">Trichoderma semiorbis</name>
    <dbReference type="NCBI Taxonomy" id="1491008"/>
    <lineage>
        <taxon>Eukaryota</taxon>
        <taxon>Fungi</taxon>
        <taxon>Dikarya</taxon>
        <taxon>Ascomycota</taxon>
        <taxon>Pezizomycotina</taxon>
        <taxon>Sordariomycetes</taxon>
        <taxon>Hypocreomycetidae</taxon>
        <taxon>Hypocreales</taxon>
        <taxon>Hypocreaceae</taxon>
        <taxon>Trichoderma</taxon>
    </lineage>
</organism>
<dbReference type="AlphaFoldDB" id="A0A9P8KSF5"/>
<gene>
    <name evidence="2" type="ORF">TsFJ059_007240</name>
</gene>
<evidence type="ECO:0000313" key="2">
    <source>
        <dbReference type="EMBL" id="KAH0524784.1"/>
    </source>
</evidence>
<name>A0A9P8KSF5_9HYPO</name>
<evidence type="ECO:0000256" key="1">
    <source>
        <dbReference type="SAM" id="SignalP"/>
    </source>
</evidence>
<feature type="chain" id="PRO_5040275697" evidence="1">
    <location>
        <begin position="20"/>
        <end position="125"/>
    </location>
</feature>
<comment type="caution">
    <text evidence="2">The sequence shown here is derived from an EMBL/GenBank/DDBJ whole genome shotgun (WGS) entry which is preliminary data.</text>
</comment>
<sequence>MKFYPAIFAVIALFSAAEACKCWNSYGRAVSEYTHACCTYTGGFYSDHNCDGDIFDKLDVFRTCCENLGTESDCDCPDCPEEDARRKALGLKPMTDAEMHEFAVKKAETKTEKKTEKQRSVPFIG</sequence>
<reference evidence="2 3" key="1">
    <citation type="submission" date="2021-08" db="EMBL/GenBank/DDBJ databases">
        <title>The highly contiguous genome resource for Trichoderma semiorbis FJ059, a fungal antagonistic to plant pathogens.</title>
        <authorList>
            <person name="Liu T."/>
        </authorList>
    </citation>
    <scope>NUCLEOTIDE SEQUENCE [LARGE SCALE GENOMIC DNA]</scope>
    <source>
        <strain evidence="2 3">FJ059</strain>
    </source>
</reference>
<protein>
    <submittedName>
        <fullName evidence="2">Uncharacterized protein</fullName>
    </submittedName>
</protein>
<dbReference type="Proteomes" id="UP000826573">
    <property type="component" value="Unassembled WGS sequence"/>
</dbReference>
<keyword evidence="3" id="KW-1185">Reference proteome</keyword>
<dbReference type="EMBL" id="JAIMJC010000005">
    <property type="protein sequence ID" value="KAH0524784.1"/>
    <property type="molecule type" value="Genomic_DNA"/>
</dbReference>
<evidence type="ECO:0000313" key="3">
    <source>
        <dbReference type="Proteomes" id="UP000826573"/>
    </source>
</evidence>